<evidence type="ECO:0000259" key="2">
    <source>
        <dbReference type="Pfam" id="PF14372"/>
    </source>
</evidence>
<dbReference type="RefSeq" id="XP_027101132.1">
    <property type="nucleotide sequence ID" value="XM_027245331.1"/>
</dbReference>
<organism evidence="3 4">
    <name type="scientific">Coffea arabica</name>
    <name type="common">Arabian coffee</name>
    <dbReference type="NCBI Taxonomy" id="13443"/>
    <lineage>
        <taxon>Eukaryota</taxon>
        <taxon>Viridiplantae</taxon>
        <taxon>Streptophyta</taxon>
        <taxon>Embryophyta</taxon>
        <taxon>Tracheophyta</taxon>
        <taxon>Spermatophyta</taxon>
        <taxon>Magnoliopsida</taxon>
        <taxon>eudicotyledons</taxon>
        <taxon>Gunneridae</taxon>
        <taxon>Pentapetalae</taxon>
        <taxon>asterids</taxon>
        <taxon>lamiids</taxon>
        <taxon>Gentianales</taxon>
        <taxon>Rubiaceae</taxon>
        <taxon>Ixoroideae</taxon>
        <taxon>Gardenieae complex</taxon>
        <taxon>Bertiereae - Coffeeae clade</taxon>
        <taxon>Coffeeae</taxon>
        <taxon>Coffea</taxon>
    </lineage>
</organism>
<dbReference type="InterPro" id="IPR025525">
    <property type="entry name" value="hAT-like_transposase_RNase-H"/>
</dbReference>
<dbReference type="Pfam" id="PF05699">
    <property type="entry name" value="Dimer_Tnp_hAT"/>
    <property type="match status" value="1"/>
</dbReference>
<dbReference type="InterPro" id="IPR012337">
    <property type="entry name" value="RNaseH-like_sf"/>
</dbReference>
<evidence type="ECO:0000259" key="1">
    <source>
        <dbReference type="Pfam" id="PF05699"/>
    </source>
</evidence>
<name>A0A6P6TBU1_COFAR</name>
<dbReference type="AlphaFoldDB" id="A0A6P6TBU1"/>
<evidence type="ECO:0000313" key="3">
    <source>
        <dbReference type="Proteomes" id="UP001652660"/>
    </source>
</evidence>
<dbReference type="GO" id="GO:0046983">
    <property type="term" value="F:protein dimerization activity"/>
    <property type="evidence" value="ECO:0007669"/>
    <property type="project" value="InterPro"/>
</dbReference>
<accession>A0A6P6TBU1</accession>
<dbReference type="Pfam" id="PF14372">
    <property type="entry name" value="hAT-like_RNase-H"/>
    <property type="match status" value="1"/>
</dbReference>
<dbReference type="PANTHER" id="PTHR23272:SF183">
    <property type="entry name" value="ZINC FINGER BED DOMAIN-CONTAINING PROTEIN RICESLEEPER 1-LIKE"/>
    <property type="match status" value="1"/>
</dbReference>
<sequence length="489" mass="56761">MVAQQTKLNFQPADEIFLTLSALHTGKFDMEAMREAATNWVLMHEHPFTILEEEGFNIMKRQGMPKWQKISRGIAKNDCATVYEVEKKKLKHDDFSISKKLLCGGKLFHVRCCAHILNLVVQDGLSKIVDITNNIRESVEFVNRSKGRALLFAEIAQQFRIPGKKLLYDCQTRWNATFEMLNCAIKFRDVFPRFQDREPHYDFCPSPDDWDKVEKVCSILEKFWTATHIMFWTDYATSNLFLQEMARIKKVLDAEVNNEDDFIRAMVTKMKSKFDKYWGDCNLLMAIAAILDPRQKMRVVEFAYPQMYPPFKAQEHISNVQKVLFVLYEEYVALMASIEGRAMEDYSLEGRRKNAPASSSWDDFDIYCDEVETNEPLKLELADYLDKPRQKTGVDLKAFDCLEWWKINRISYPVLSQMTCDILAIPVSIVASEATFSGRTRVIDPYRASLHSDTVQVLLCAGDWCRNLHGVKKEMKQVKIIKEVELPKV</sequence>
<feature type="domain" description="hAT-like transposase RNase-H fold" evidence="2">
    <location>
        <begin position="234"/>
        <end position="331"/>
    </location>
</feature>
<reference evidence="4" key="2">
    <citation type="submission" date="2025-08" db="UniProtKB">
        <authorList>
            <consortium name="RefSeq"/>
        </authorList>
    </citation>
    <scope>IDENTIFICATION</scope>
    <source>
        <tissue evidence="4">Leaves</tissue>
    </source>
</reference>
<gene>
    <name evidence="4" type="primary">LOC113720571</name>
</gene>
<dbReference type="InterPro" id="IPR008906">
    <property type="entry name" value="HATC_C_dom"/>
</dbReference>
<proteinExistence type="predicted"/>
<dbReference type="SUPFAM" id="SSF53098">
    <property type="entry name" value="Ribonuclease H-like"/>
    <property type="match status" value="1"/>
</dbReference>
<dbReference type="GO" id="GO:0003677">
    <property type="term" value="F:DNA binding"/>
    <property type="evidence" value="ECO:0007669"/>
    <property type="project" value="InterPro"/>
</dbReference>
<dbReference type="OrthoDB" id="2610923at2759"/>
<evidence type="ECO:0000313" key="4">
    <source>
        <dbReference type="RefSeq" id="XP_027101132.1"/>
    </source>
</evidence>
<feature type="domain" description="HAT C-terminal dimerisation" evidence="1">
    <location>
        <begin position="380"/>
        <end position="464"/>
    </location>
</feature>
<dbReference type="GeneID" id="113720571"/>
<keyword evidence="3" id="KW-1185">Reference proteome</keyword>
<protein>
    <submittedName>
        <fullName evidence="4">Zinc finger BED domain-containing protein RICESLEEPER 2-like</fullName>
    </submittedName>
</protein>
<reference evidence="3" key="1">
    <citation type="journal article" date="2025" name="Foods">
        <title>Unveiling the Microbial Signatures of Arabica Coffee Cherries: Insights into Ripeness Specific Diversity, Functional Traits, and Implications for Quality and Safety.</title>
        <authorList>
            <consortium name="RefSeq"/>
            <person name="Tenea G.N."/>
            <person name="Cifuentes V."/>
            <person name="Reyes P."/>
            <person name="Cevallos-Vallejos M."/>
        </authorList>
    </citation>
    <scope>NUCLEOTIDE SEQUENCE [LARGE SCALE GENOMIC DNA]</scope>
</reference>
<dbReference type="PANTHER" id="PTHR23272">
    <property type="entry name" value="BED FINGER-RELATED"/>
    <property type="match status" value="1"/>
</dbReference>
<dbReference type="Proteomes" id="UP001652660">
    <property type="component" value="Chromosome 7c"/>
</dbReference>